<keyword evidence="7" id="KW-0863">Zinc-finger</keyword>
<evidence type="ECO:0000256" key="11">
    <source>
        <dbReference type="ARBA" id="ARBA00023136"/>
    </source>
</evidence>
<evidence type="ECO:0000256" key="3">
    <source>
        <dbReference type="ARBA" id="ARBA00012483"/>
    </source>
</evidence>
<dbReference type="Pfam" id="PF12483">
    <property type="entry name" value="GIDE"/>
    <property type="match status" value="1"/>
</dbReference>
<evidence type="ECO:0000256" key="4">
    <source>
        <dbReference type="ARBA" id="ARBA00022679"/>
    </source>
</evidence>
<accession>A0A7S3Z3F2</accession>
<evidence type="ECO:0000256" key="10">
    <source>
        <dbReference type="ARBA" id="ARBA00022989"/>
    </source>
</evidence>
<evidence type="ECO:0000256" key="1">
    <source>
        <dbReference type="ARBA" id="ARBA00000900"/>
    </source>
</evidence>
<dbReference type="GO" id="GO:0008270">
    <property type="term" value="F:zinc ion binding"/>
    <property type="evidence" value="ECO:0007669"/>
    <property type="project" value="UniProtKB-KW"/>
</dbReference>
<dbReference type="GO" id="GO:0016020">
    <property type="term" value="C:membrane"/>
    <property type="evidence" value="ECO:0007669"/>
    <property type="project" value="UniProtKB-SubCell"/>
</dbReference>
<evidence type="ECO:0000259" key="13">
    <source>
        <dbReference type="Pfam" id="PF12483"/>
    </source>
</evidence>
<evidence type="ECO:0000256" key="8">
    <source>
        <dbReference type="ARBA" id="ARBA00022786"/>
    </source>
</evidence>
<proteinExistence type="predicted"/>
<comment type="catalytic activity">
    <reaction evidence="1">
        <text>S-ubiquitinyl-[E2 ubiquitin-conjugating enzyme]-L-cysteine + [acceptor protein]-L-lysine = [E2 ubiquitin-conjugating enzyme]-L-cysteine + N(6)-ubiquitinyl-[acceptor protein]-L-lysine.</text>
        <dbReference type="EC" id="2.3.2.27"/>
    </reaction>
</comment>
<evidence type="ECO:0000256" key="12">
    <source>
        <dbReference type="SAM" id="Phobius"/>
    </source>
</evidence>
<evidence type="ECO:0000256" key="6">
    <source>
        <dbReference type="ARBA" id="ARBA00022723"/>
    </source>
</evidence>
<keyword evidence="4" id="KW-0808">Transferase</keyword>
<dbReference type="InterPro" id="IPR022170">
    <property type="entry name" value="MUL1-like"/>
</dbReference>
<gene>
    <name evidence="14" type="ORF">LGLO00237_LOCUS22178</name>
</gene>
<feature type="domain" description="E3 Ubiquitin ligase MUL1-like" evidence="13">
    <location>
        <begin position="187"/>
        <end position="289"/>
    </location>
</feature>
<keyword evidence="5 12" id="KW-0812">Transmembrane</keyword>
<reference evidence="14" key="1">
    <citation type="submission" date="2021-01" db="EMBL/GenBank/DDBJ databases">
        <authorList>
            <person name="Corre E."/>
            <person name="Pelletier E."/>
            <person name="Niang G."/>
            <person name="Scheremetjew M."/>
            <person name="Finn R."/>
            <person name="Kale V."/>
            <person name="Holt S."/>
            <person name="Cochrane G."/>
            <person name="Meng A."/>
            <person name="Brown T."/>
            <person name="Cohen L."/>
        </authorList>
    </citation>
    <scope>NUCLEOTIDE SEQUENCE</scope>
    <source>
        <strain evidence="14">CCCM811</strain>
    </source>
</reference>
<dbReference type="AlphaFoldDB" id="A0A7S3Z3F2"/>
<evidence type="ECO:0000256" key="2">
    <source>
        <dbReference type="ARBA" id="ARBA00004141"/>
    </source>
</evidence>
<comment type="subcellular location">
    <subcellularLocation>
        <location evidence="2">Membrane</location>
        <topology evidence="2">Multi-pass membrane protein</topology>
    </subcellularLocation>
</comment>
<dbReference type="EC" id="2.3.2.27" evidence="3"/>
<evidence type="ECO:0000313" key="14">
    <source>
        <dbReference type="EMBL" id="CAE0670539.1"/>
    </source>
</evidence>
<keyword evidence="8" id="KW-0833">Ubl conjugation pathway</keyword>
<sequence>MPDAGLAIGSALLLAFGGLMRYQGVRTYHGVEMVREMETLPIPTIYDALLKAKGPRPSMYVALEGVTACRYPVGSGLYTSADKRVAARCEETFVVERVEKTTIEGSSTSVIEETLVDRAIHKHGPLEISDSAIYANSRTVRDVFRNLVRARRYYRLCPVEGEVDVCKVVVDDECYDLQSMLVCTHSGRFKPAAGSTIIINNEREFGNRTQRTLVGHRTIHRTLPLGKTIYALGKITLDKDTGQLTLRRSRGWRKPFVFRYGTPDDALREIQAQKSCLDISSFLCFGVGALTGILGLLGYDTATRNHGDLLDPNAVNLE</sequence>
<keyword evidence="9" id="KW-0862">Zinc</keyword>
<dbReference type="GO" id="GO:0016567">
    <property type="term" value="P:protein ubiquitination"/>
    <property type="evidence" value="ECO:0007669"/>
    <property type="project" value="InterPro"/>
</dbReference>
<evidence type="ECO:0000256" key="9">
    <source>
        <dbReference type="ARBA" id="ARBA00022833"/>
    </source>
</evidence>
<keyword evidence="6" id="KW-0479">Metal-binding</keyword>
<feature type="transmembrane region" description="Helical" evidence="12">
    <location>
        <begin position="279"/>
        <end position="299"/>
    </location>
</feature>
<keyword evidence="10 12" id="KW-1133">Transmembrane helix</keyword>
<dbReference type="EMBL" id="HBIV01031100">
    <property type="protein sequence ID" value="CAE0670539.1"/>
    <property type="molecule type" value="Transcribed_RNA"/>
</dbReference>
<name>A0A7S3Z3F2_9EUKA</name>
<keyword evidence="11 12" id="KW-0472">Membrane</keyword>
<organism evidence="14">
    <name type="scientific">Lotharella globosa</name>
    <dbReference type="NCBI Taxonomy" id="91324"/>
    <lineage>
        <taxon>Eukaryota</taxon>
        <taxon>Sar</taxon>
        <taxon>Rhizaria</taxon>
        <taxon>Cercozoa</taxon>
        <taxon>Chlorarachniophyceae</taxon>
        <taxon>Lotharella</taxon>
    </lineage>
</organism>
<evidence type="ECO:0000256" key="7">
    <source>
        <dbReference type="ARBA" id="ARBA00022771"/>
    </source>
</evidence>
<protein>
    <recommendedName>
        <fullName evidence="3">RING-type E3 ubiquitin transferase</fullName>
        <ecNumber evidence="3">2.3.2.27</ecNumber>
    </recommendedName>
</protein>
<evidence type="ECO:0000256" key="5">
    <source>
        <dbReference type="ARBA" id="ARBA00022692"/>
    </source>
</evidence>
<dbReference type="GO" id="GO:0061630">
    <property type="term" value="F:ubiquitin protein ligase activity"/>
    <property type="evidence" value="ECO:0007669"/>
    <property type="project" value="UniProtKB-EC"/>
</dbReference>